<evidence type="ECO:0000313" key="2">
    <source>
        <dbReference type="Proteomes" id="UP000729733"/>
    </source>
</evidence>
<organism evidence="1 2">
    <name type="scientific">Waterburya agarophytonicola KI4</name>
    <dbReference type="NCBI Taxonomy" id="2874699"/>
    <lineage>
        <taxon>Bacteria</taxon>
        <taxon>Bacillati</taxon>
        <taxon>Cyanobacteriota</taxon>
        <taxon>Cyanophyceae</taxon>
        <taxon>Pleurocapsales</taxon>
        <taxon>Hyellaceae</taxon>
        <taxon>Waterburya</taxon>
        <taxon>Waterburya agarophytonicola</taxon>
    </lineage>
</organism>
<dbReference type="AlphaFoldDB" id="A0A964FH78"/>
<dbReference type="Proteomes" id="UP000729733">
    <property type="component" value="Unassembled WGS sequence"/>
</dbReference>
<accession>A0A964FH78</accession>
<proteinExistence type="predicted"/>
<reference evidence="1" key="1">
    <citation type="journal article" date="2021" name="Antonie Van Leeuwenhoek">
        <title>Draft genome and description of Waterburya agarophytonicola gen. nov. sp. nov. (Pleurocapsales, Cyanobacteria): a seaweed symbiont.</title>
        <authorList>
            <person name="Bonthond G."/>
            <person name="Shalygin S."/>
            <person name="Bayer T."/>
            <person name="Weinberger F."/>
        </authorList>
    </citation>
    <scope>NUCLEOTIDE SEQUENCE</scope>
    <source>
        <strain evidence="1">KI4</strain>
    </source>
</reference>
<dbReference type="EMBL" id="JADWDC010000107">
    <property type="protein sequence ID" value="MCC0179725.1"/>
    <property type="molecule type" value="Genomic_DNA"/>
</dbReference>
<gene>
    <name evidence="1" type="ORF">I4641_22540</name>
</gene>
<dbReference type="RefSeq" id="WP_229642824.1">
    <property type="nucleotide sequence ID" value="NZ_JADWDC010000107.1"/>
</dbReference>
<comment type="caution">
    <text evidence="1">The sequence shown here is derived from an EMBL/GenBank/DDBJ whole genome shotgun (WGS) entry which is preliminary data.</text>
</comment>
<name>A0A964FH78_9CYAN</name>
<keyword evidence="2" id="KW-1185">Reference proteome</keyword>
<sequence>MDYSFGDIIQQVNKIDLSHIKDEIKLRRTGELFYLGSVCLLAQAEAALENAQQDNVDLTDTLIGNSFCQFLASLTQQSISTTFLQKYLKPQSRVKYERETFHKIQSLTSSEAVGLFDLDLIESQVISLAHDEDINAWTQQVTKCLESNVEISTLPQISKATALSIAQVFISLLFGDFELLQSGDFYEGFAIEVRSRTS</sequence>
<protein>
    <submittedName>
        <fullName evidence="1">Uncharacterized protein</fullName>
    </submittedName>
</protein>
<evidence type="ECO:0000313" key="1">
    <source>
        <dbReference type="EMBL" id="MCC0179725.1"/>
    </source>
</evidence>